<keyword evidence="2" id="KW-1185">Reference proteome</keyword>
<protein>
    <recommendedName>
        <fullName evidence="3">Bacteriocin-like protein</fullName>
    </recommendedName>
</protein>
<accession>A0ABY4HMG0</accession>
<gene>
    <name evidence="1" type="ORF">LXD69_17715</name>
</gene>
<dbReference type="EMBL" id="CP090145">
    <property type="protein sequence ID" value="UOX33858.1"/>
    <property type="molecule type" value="Genomic_DNA"/>
</dbReference>
<proteinExistence type="predicted"/>
<evidence type="ECO:0008006" key="3">
    <source>
        <dbReference type="Google" id="ProtNLM"/>
    </source>
</evidence>
<sequence length="53" mass="5793">MLELILKKAGVQKLNKKEKRTINGGLACRPDGSCPTGSYCETTGDFAGLCRRY</sequence>
<dbReference type="Proteomes" id="UP000830454">
    <property type="component" value="Chromosome"/>
</dbReference>
<name>A0ABY4HMG0_9FLAO</name>
<organism evidence="1 2">
    <name type="scientific">Flavobacterium sediminilitoris</name>
    <dbReference type="NCBI Taxonomy" id="2024526"/>
    <lineage>
        <taxon>Bacteria</taxon>
        <taxon>Pseudomonadati</taxon>
        <taxon>Bacteroidota</taxon>
        <taxon>Flavobacteriia</taxon>
        <taxon>Flavobacteriales</taxon>
        <taxon>Flavobacteriaceae</taxon>
        <taxon>Flavobacterium</taxon>
    </lineage>
</organism>
<reference evidence="1" key="1">
    <citation type="submission" date="2021-12" db="EMBL/GenBank/DDBJ databases">
        <authorList>
            <person name="Cha I.-T."/>
            <person name="Lee K.-E."/>
            <person name="Park S.-J."/>
        </authorList>
    </citation>
    <scope>NUCLEOTIDE SEQUENCE</scope>
    <source>
        <strain evidence="1">YSM-43</strain>
    </source>
</reference>
<reference evidence="1" key="2">
    <citation type="submission" date="2022-04" db="EMBL/GenBank/DDBJ databases">
        <title>Complete Genome Sequence of Flavobacterium sediminilitoris YSM-43, Isolated from a Tidal Sediment.</title>
        <authorList>
            <person name="Lee P.A."/>
        </authorList>
    </citation>
    <scope>NUCLEOTIDE SEQUENCE</scope>
    <source>
        <strain evidence="1">YSM-43</strain>
    </source>
</reference>
<evidence type="ECO:0000313" key="2">
    <source>
        <dbReference type="Proteomes" id="UP000830454"/>
    </source>
</evidence>
<dbReference type="RefSeq" id="WP_246916417.1">
    <property type="nucleotide sequence ID" value="NZ_CP090145.1"/>
</dbReference>
<evidence type="ECO:0000313" key="1">
    <source>
        <dbReference type="EMBL" id="UOX33858.1"/>
    </source>
</evidence>